<sequence length="81" mass="9653">MFFVYILRSLGNGKFYIGSTKNLAGRIERHNRGSNVYTRKFRPFELVWNEKYNTRAEAIRRELQIKGWKSKALIEKLIENS</sequence>
<protein>
    <recommendedName>
        <fullName evidence="2">GIY-YIG domain-containing protein</fullName>
    </recommendedName>
</protein>
<dbReference type="AlphaFoldDB" id="A0A1G2CIA8"/>
<dbReference type="SUPFAM" id="SSF82771">
    <property type="entry name" value="GIY-YIG endonuclease"/>
    <property type="match status" value="1"/>
</dbReference>
<dbReference type="PROSITE" id="PS50164">
    <property type="entry name" value="GIY_YIG"/>
    <property type="match status" value="1"/>
</dbReference>
<accession>A0A1G2CIA8</accession>
<proteinExistence type="inferred from homology"/>
<gene>
    <name evidence="3" type="ORF">A3A43_00370</name>
</gene>
<evidence type="ECO:0000313" key="3">
    <source>
        <dbReference type="EMBL" id="OGZ01126.1"/>
    </source>
</evidence>
<dbReference type="STRING" id="1798652.A3A43_00370"/>
<reference evidence="3 4" key="1">
    <citation type="journal article" date="2016" name="Nat. Commun.">
        <title>Thousands of microbial genomes shed light on interconnected biogeochemical processes in an aquifer system.</title>
        <authorList>
            <person name="Anantharaman K."/>
            <person name="Brown C.T."/>
            <person name="Hug L.A."/>
            <person name="Sharon I."/>
            <person name="Castelle C.J."/>
            <person name="Probst A.J."/>
            <person name="Thomas B.C."/>
            <person name="Singh A."/>
            <person name="Wilkins M.J."/>
            <person name="Karaoz U."/>
            <person name="Brodie E.L."/>
            <person name="Williams K.H."/>
            <person name="Hubbard S.S."/>
            <person name="Banfield J.F."/>
        </authorList>
    </citation>
    <scope>NUCLEOTIDE SEQUENCE [LARGE SCALE GENOMIC DNA]</scope>
</reference>
<organism evidence="3 4">
    <name type="scientific">Candidatus Liptonbacteria bacterium RIFCSPLOWO2_01_FULL_56_20</name>
    <dbReference type="NCBI Taxonomy" id="1798652"/>
    <lineage>
        <taxon>Bacteria</taxon>
        <taxon>Candidatus Liptoniibacteriota</taxon>
    </lineage>
</organism>
<dbReference type="InterPro" id="IPR035901">
    <property type="entry name" value="GIY-YIG_endonuc_sf"/>
</dbReference>
<evidence type="ECO:0000256" key="1">
    <source>
        <dbReference type="ARBA" id="ARBA00007435"/>
    </source>
</evidence>
<evidence type="ECO:0000259" key="2">
    <source>
        <dbReference type="PROSITE" id="PS50164"/>
    </source>
</evidence>
<comment type="caution">
    <text evidence="3">The sequence shown here is derived from an EMBL/GenBank/DDBJ whole genome shotgun (WGS) entry which is preliminary data.</text>
</comment>
<dbReference type="PANTHER" id="PTHR34477:SF5">
    <property type="entry name" value="BSL5627 PROTEIN"/>
    <property type="match status" value="1"/>
</dbReference>
<dbReference type="EMBL" id="MHLC01000021">
    <property type="protein sequence ID" value="OGZ01126.1"/>
    <property type="molecule type" value="Genomic_DNA"/>
</dbReference>
<dbReference type="SMART" id="SM00465">
    <property type="entry name" value="GIYc"/>
    <property type="match status" value="1"/>
</dbReference>
<dbReference type="InterPro" id="IPR000305">
    <property type="entry name" value="GIY-YIG_endonuc"/>
</dbReference>
<dbReference type="Proteomes" id="UP000178495">
    <property type="component" value="Unassembled WGS sequence"/>
</dbReference>
<feature type="domain" description="GIY-YIG" evidence="2">
    <location>
        <begin position="1"/>
        <end position="76"/>
    </location>
</feature>
<dbReference type="PANTHER" id="PTHR34477">
    <property type="entry name" value="UPF0213 PROTEIN YHBQ"/>
    <property type="match status" value="1"/>
</dbReference>
<dbReference type="Pfam" id="PF01541">
    <property type="entry name" value="GIY-YIG"/>
    <property type="match status" value="1"/>
</dbReference>
<evidence type="ECO:0000313" key="4">
    <source>
        <dbReference type="Proteomes" id="UP000178495"/>
    </source>
</evidence>
<dbReference type="CDD" id="cd10449">
    <property type="entry name" value="GIY-YIG_SLX1_like"/>
    <property type="match status" value="1"/>
</dbReference>
<name>A0A1G2CIA8_9BACT</name>
<comment type="similarity">
    <text evidence="1">Belongs to the UPF0213 family.</text>
</comment>
<dbReference type="InterPro" id="IPR050190">
    <property type="entry name" value="UPF0213_domain"/>
</dbReference>
<dbReference type="Gene3D" id="3.40.1440.10">
    <property type="entry name" value="GIY-YIG endonuclease"/>
    <property type="match status" value="1"/>
</dbReference>